<feature type="transmembrane region" description="Helical" evidence="7">
    <location>
        <begin position="465"/>
        <end position="483"/>
    </location>
</feature>
<dbReference type="InterPro" id="IPR018461">
    <property type="entry name" value="Na/H_Antiport_NhaC-like_C"/>
</dbReference>
<feature type="transmembrane region" description="Helical" evidence="7">
    <location>
        <begin position="192"/>
        <end position="210"/>
    </location>
</feature>
<evidence type="ECO:0000256" key="2">
    <source>
        <dbReference type="ARBA" id="ARBA00022475"/>
    </source>
</evidence>
<feature type="region of interest" description="Disordered" evidence="6">
    <location>
        <begin position="241"/>
        <end position="269"/>
    </location>
</feature>
<dbReference type="GO" id="GO:0005886">
    <property type="term" value="C:plasma membrane"/>
    <property type="evidence" value="ECO:0007669"/>
    <property type="project" value="UniProtKB-SubCell"/>
</dbReference>
<evidence type="ECO:0000313" key="9">
    <source>
        <dbReference type="EMBL" id="SDQ94985.1"/>
    </source>
</evidence>
<evidence type="ECO:0000256" key="4">
    <source>
        <dbReference type="ARBA" id="ARBA00022989"/>
    </source>
</evidence>
<feature type="transmembrane region" description="Helical" evidence="7">
    <location>
        <begin position="104"/>
        <end position="132"/>
    </location>
</feature>
<keyword evidence="2" id="KW-1003">Cell membrane</keyword>
<feature type="transmembrane region" description="Helical" evidence="7">
    <location>
        <begin position="277"/>
        <end position="298"/>
    </location>
</feature>
<reference evidence="9 10" key="1">
    <citation type="submission" date="2016-10" db="EMBL/GenBank/DDBJ databases">
        <authorList>
            <person name="de Groot N.N."/>
        </authorList>
    </citation>
    <scope>NUCLEOTIDE SEQUENCE [LARGE SCALE GENOMIC DNA]</scope>
    <source>
        <strain evidence="9 10">CGMCC 1.10449</strain>
    </source>
</reference>
<keyword evidence="3 7" id="KW-0812">Transmembrane</keyword>
<feature type="transmembrane region" description="Helical" evidence="7">
    <location>
        <begin position="408"/>
        <end position="428"/>
    </location>
</feature>
<evidence type="ECO:0000259" key="8">
    <source>
        <dbReference type="Pfam" id="PF03553"/>
    </source>
</evidence>
<evidence type="ECO:0000256" key="6">
    <source>
        <dbReference type="SAM" id="MobiDB-lite"/>
    </source>
</evidence>
<dbReference type="AlphaFoldDB" id="A0A1H1F1W6"/>
<dbReference type="PANTHER" id="PTHR43478">
    <property type="entry name" value="NA+/H+ ANTIPORTER-RELATED"/>
    <property type="match status" value="1"/>
</dbReference>
<feature type="transmembrane region" description="Helical" evidence="7">
    <location>
        <begin position="374"/>
        <end position="396"/>
    </location>
</feature>
<dbReference type="RefSeq" id="WP_092493902.1">
    <property type="nucleotide sequence ID" value="NZ_FNKD01000003.1"/>
</dbReference>
<evidence type="ECO:0000256" key="5">
    <source>
        <dbReference type="ARBA" id="ARBA00023136"/>
    </source>
</evidence>
<dbReference type="Pfam" id="PF03553">
    <property type="entry name" value="Na_H_antiporter"/>
    <property type="match status" value="1"/>
</dbReference>
<dbReference type="PANTHER" id="PTHR43478:SF1">
    <property type="entry name" value="NA+_H+ ANTIPORTER NHAC-LIKE C-TERMINAL DOMAIN-CONTAINING PROTEIN"/>
    <property type="match status" value="1"/>
</dbReference>
<evidence type="ECO:0000313" key="10">
    <source>
        <dbReference type="Proteomes" id="UP000199444"/>
    </source>
</evidence>
<gene>
    <name evidence="9" type="ORF">SAMN05216231_3167</name>
</gene>
<evidence type="ECO:0000256" key="3">
    <source>
        <dbReference type="ARBA" id="ARBA00022692"/>
    </source>
</evidence>
<feature type="transmembrane region" description="Helical" evidence="7">
    <location>
        <begin position="67"/>
        <end position="89"/>
    </location>
</feature>
<sequence>MDLWLSVIPPISAIIFAIWTKQVIPSLLIGLWIGSFILTQSFFGSFFKTVDYITGVLTTSGNIHVVLFLYIFSGLVALIQVSGGIQAFAEFVGKYINSSQKTFIALWALLPVTFVDCGFRVVATGAIIKPLAEKYKIAKERLAYMLNNSSSPVVLLIPIATTFVGYIIGVVQNGMDTTGIEGSAFSFYLQSLPYQFFSYFSILIALATIMPKLNLGPMKELIRNHSSTKADLQTEFAEDMSHHHKAETSKDQTGNAVKGNMEHNHDMDQEPSLKPKLINLIIPLLTLIPLSFFLMIGSEESSKAMLVALILTLIVTFLLYLFQGLKLAQQVDNFIKGGNKLIVTIGILIVAWPISMVSQDLGLTTLIENTLSNTISTTFVPVITFVATATVSYFIGSSWGSWALMMPVAFTLAVATGSSIPIIVAAVLSGGTFGDVTSPVSGMTAMSAGIAEADHMKYVKAMSPYNLGAGVLAASAFFLVPILF</sequence>
<proteinExistence type="predicted"/>
<feature type="domain" description="Na+/H+ antiporter NhaC-like C-terminal" evidence="8">
    <location>
        <begin position="155"/>
        <end position="466"/>
    </location>
</feature>
<organism evidence="9 10">
    <name type="scientific">Virgibacillus salinus</name>
    <dbReference type="NCBI Taxonomy" id="553311"/>
    <lineage>
        <taxon>Bacteria</taxon>
        <taxon>Bacillati</taxon>
        <taxon>Bacillota</taxon>
        <taxon>Bacilli</taxon>
        <taxon>Bacillales</taxon>
        <taxon>Bacillaceae</taxon>
        <taxon>Virgibacillus</taxon>
    </lineage>
</organism>
<evidence type="ECO:0000256" key="1">
    <source>
        <dbReference type="ARBA" id="ARBA00004651"/>
    </source>
</evidence>
<name>A0A1H1F1W6_9BACI</name>
<feature type="transmembrane region" description="Helical" evidence="7">
    <location>
        <begin position="23"/>
        <end position="47"/>
    </location>
</feature>
<dbReference type="EMBL" id="FNKD01000003">
    <property type="protein sequence ID" value="SDQ94985.1"/>
    <property type="molecule type" value="Genomic_DNA"/>
</dbReference>
<keyword evidence="10" id="KW-1185">Reference proteome</keyword>
<dbReference type="Proteomes" id="UP000199444">
    <property type="component" value="Unassembled WGS sequence"/>
</dbReference>
<keyword evidence="5 7" id="KW-0472">Membrane</keyword>
<protein>
    <submittedName>
        <fullName evidence="9">Transporter, NhaC family</fullName>
    </submittedName>
</protein>
<accession>A0A1H1F1W6</accession>
<feature type="compositionally biased region" description="Basic and acidic residues" evidence="6">
    <location>
        <begin position="260"/>
        <end position="269"/>
    </location>
</feature>
<feature type="transmembrane region" description="Helical" evidence="7">
    <location>
        <begin position="304"/>
        <end position="322"/>
    </location>
</feature>
<feature type="transmembrane region" description="Helical" evidence="7">
    <location>
        <begin position="334"/>
        <end position="354"/>
    </location>
</feature>
<evidence type="ECO:0000256" key="7">
    <source>
        <dbReference type="SAM" id="Phobius"/>
    </source>
</evidence>
<comment type="subcellular location">
    <subcellularLocation>
        <location evidence="1">Cell membrane</location>
        <topology evidence="1">Multi-pass membrane protein</topology>
    </subcellularLocation>
</comment>
<feature type="transmembrane region" description="Helical" evidence="7">
    <location>
        <begin position="153"/>
        <end position="172"/>
    </location>
</feature>
<keyword evidence="4 7" id="KW-1133">Transmembrane helix</keyword>